<feature type="non-terminal residue" evidence="1">
    <location>
        <position position="280"/>
    </location>
</feature>
<dbReference type="AlphaFoldDB" id="A0A382W525"/>
<dbReference type="EMBL" id="UINC01156976">
    <property type="protein sequence ID" value="SVD53700.1"/>
    <property type="molecule type" value="Genomic_DNA"/>
</dbReference>
<protein>
    <submittedName>
        <fullName evidence="1">Uncharacterized protein</fullName>
    </submittedName>
</protein>
<feature type="non-terminal residue" evidence="1">
    <location>
        <position position="1"/>
    </location>
</feature>
<proteinExistence type="predicted"/>
<sequence>DPRMLNENDKVKWLCKGFDASRNINNIGTGPSQSLLTSDEYLGFWSSYMSIITKLQKQLGRFTDVEHQWISRCQLNALDKEIIDNYLISYTNLIKAAEAVSVADKFWATYPFSVFIYNSENYRLDAIYLSPLHPIRISWLFGCESAIKTEKSINKQIIQLIEGWNIPWVGPAPSPSGDSVFSAFPIDSGSHQLFIGWSALAYFDNSIGSVLEMPALAGSKSCPGGSSSGLNDGGVSAAIRDYFNVYPHQSTFSVDLYSSQKNARSNDLDDGIVRELSTIM</sequence>
<name>A0A382W525_9ZZZZ</name>
<organism evidence="1">
    <name type="scientific">marine metagenome</name>
    <dbReference type="NCBI Taxonomy" id="408172"/>
    <lineage>
        <taxon>unclassified sequences</taxon>
        <taxon>metagenomes</taxon>
        <taxon>ecological metagenomes</taxon>
    </lineage>
</organism>
<reference evidence="1" key="1">
    <citation type="submission" date="2018-05" db="EMBL/GenBank/DDBJ databases">
        <authorList>
            <person name="Lanie J.A."/>
            <person name="Ng W.-L."/>
            <person name="Kazmierczak K.M."/>
            <person name="Andrzejewski T.M."/>
            <person name="Davidsen T.M."/>
            <person name="Wayne K.J."/>
            <person name="Tettelin H."/>
            <person name="Glass J.I."/>
            <person name="Rusch D."/>
            <person name="Podicherti R."/>
            <person name="Tsui H.-C.T."/>
            <person name="Winkler M.E."/>
        </authorList>
    </citation>
    <scope>NUCLEOTIDE SEQUENCE</scope>
</reference>
<accession>A0A382W525</accession>
<gene>
    <name evidence="1" type="ORF">METZ01_LOCUS406554</name>
</gene>
<evidence type="ECO:0000313" key="1">
    <source>
        <dbReference type="EMBL" id="SVD53700.1"/>
    </source>
</evidence>